<keyword evidence="2 5" id="KW-0812">Transmembrane</keyword>
<dbReference type="EMBL" id="VSSQ01041982">
    <property type="protein sequence ID" value="MPM95499.1"/>
    <property type="molecule type" value="Genomic_DNA"/>
</dbReference>
<organism evidence="6">
    <name type="scientific">bioreactor metagenome</name>
    <dbReference type="NCBI Taxonomy" id="1076179"/>
    <lineage>
        <taxon>unclassified sequences</taxon>
        <taxon>metagenomes</taxon>
        <taxon>ecological metagenomes</taxon>
    </lineage>
</organism>
<accession>A0A645E1R9</accession>
<reference evidence="6" key="1">
    <citation type="submission" date="2019-08" db="EMBL/GenBank/DDBJ databases">
        <authorList>
            <person name="Kucharzyk K."/>
            <person name="Murdoch R.W."/>
            <person name="Higgins S."/>
            <person name="Loffler F."/>
        </authorList>
    </citation>
    <scope>NUCLEOTIDE SEQUENCE</scope>
</reference>
<dbReference type="PANTHER" id="PTHR43847">
    <property type="entry name" value="BLL3993 PROTEIN"/>
    <property type="match status" value="1"/>
</dbReference>
<sequence>MKPLVRAIIQYHVQICIYLAFFAVCLFVPAGQLAWKMGWLYLAINALSMIANSLILLLRNPGLFQERANRKGKRDLDRVLAGIMSFVGPISICIVSGFNFRQHWPPQIPFIGQVSGIVLVVLGCMLAAWAVASNKFFYGFLRIAKDAGHSVCADGAYRLVRHPAYLGAIIIDIATPFVLNSVWAFIPAAITILAIIIRTKLEDDVLQRDLDGYQAYAQLVQHRLIPFIW</sequence>
<comment type="caution">
    <text evidence="6">The sequence shown here is derived from an EMBL/GenBank/DDBJ whole genome shotgun (WGS) entry which is preliminary data.</text>
</comment>
<dbReference type="GO" id="GO:0016020">
    <property type="term" value="C:membrane"/>
    <property type="evidence" value="ECO:0007669"/>
    <property type="project" value="UniProtKB-SubCell"/>
</dbReference>
<evidence type="ECO:0000256" key="1">
    <source>
        <dbReference type="ARBA" id="ARBA00004141"/>
    </source>
</evidence>
<dbReference type="Pfam" id="PF04140">
    <property type="entry name" value="ICMT"/>
    <property type="match status" value="1"/>
</dbReference>
<evidence type="ECO:0000313" key="6">
    <source>
        <dbReference type="EMBL" id="MPM95499.1"/>
    </source>
</evidence>
<evidence type="ECO:0000256" key="4">
    <source>
        <dbReference type="ARBA" id="ARBA00023136"/>
    </source>
</evidence>
<dbReference type="AlphaFoldDB" id="A0A645E1R9"/>
<feature type="transmembrane region" description="Helical" evidence="5">
    <location>
        <begin position="79"/>
        <end position="98"/>
    </location>
</feature>
<comment type="subcellular location">
    <subcellularLocation>
        <location evidence="1">Membrane</location>
        <topology evidence="1">Multi-pass membrane protein</topology>
    </subcellularLocation>
</comment>
<feature type="transmembrane region" description="Helical" evidence="5">
    <location>
        <begin position="110"/>
        <end position="132"/>
    </location>
</feature>
<dbReference type="GO" id="GO:0004671">
    <property type="term" value="F:protein C-terminal S-isoprenylcysteine carboxyl O-methyltransferase activity"/>
    <property type="evidence" value="ECO:0007669"/>
    <property type="project" value="InterPro"/>
</dbReference>
<feature type="transmembrane region" description="Helical" evidence="5">
    <location>
        <begin position="12"/>
        <end position="33"/>
    </location>
</feature>
<dbReference type="PANTHER" id="PTHR43847:SF1">
    <property type="entry name" value="BLL3993 PROTEIN"/>
    <property type="match status" value="1"/>
</dbReference>
<evidence type="ECO:0008006" key="7">
    <source>
        <dbReference type="Google" id="ProtNLM"/>
    </source>
</evidence>
<evidence type="ECO:0000256" key="5">
    <source>
        <dbReference type="SAM" id="Phobius"/>
    </source>
</evidence>
<evidence type="ECO:0000256" key="3">
    <source>
        <dbReference type="ARBA" id="ARBA00022989"/>
    </source>
</evidence>
<proteinExistence type="predicted"/>
<feature type="transmembrane region" description="Helical" evidence="5">
    <location>
        <begin position="39"/>
        <end position="58"/>
    </location>
</feature>
<keyword evidence="3 5" id="KW-1133">Transmembrane helix</keyword>
<name>A0A645E1R9_9ZZZZ</name>
<keyword evidence="4 5" id="KW-0472">Membrane</keyword>
<dbReference type="InterPro" id="IPR007269">
    <property type="entry name" value="ICMT_MeTrfase"/>
</dbReference>
<dbReference type="InterPro" id="IPR052527">
    <property type="entry name" value="Metal_cation-efflux_comp"/>
</dbReference>
<protein>
    <recommendedName>
        <fullName evidence="7">Steroid 5-alpha reductase C-terminal domain-containing protein</fullName>
    </recommendedName>
</protein>
<dbReference type="Gene3D" id="1.20.120.1630">
    <property type="match status" value="1"/>
</dbReference>
<evidence type="ECO:0000256" key="2">
    <source>
        <dbReference type="ARBA" id="ARBA00022692"/>
    </source>
</evidence>
<feature type="transmembrane region" description="Helical" evidence="5">
    <location>
        <begin position="164"/>
        <end position="197"/>
    </location>
</feature>
<gene>
    <name evidence="6" type="ORF">SDC9_142653</name>
</gene>